<gene>
    <name evidence="2" type="ORF">HZH66_009201</name>
</gene>
<dbReference type="Proteomes" id="UP000614350">
    <property type="component" value="Unassembled WGS sequence"/>
</dbReference>
<evidence type="ECO:0000313" key="2">
    <source>
        <dbReference type="EMBL" id="KAF7390721.1"/>
    </source>
</evidence>
<reference evidence="2" key="1">
    <citation type="journal article" date="2020" name="G3 (Bethesda)">
        <title>High-Quality Assemblies for Three Invasive Social Wasps from the &lt;i&gt;Vespula&lt;/i&gt; Genus.</title>
        <authorList>
            <person name="Harrop T.W.R."/>
            <person name="Guhlin J."/>
            <person name="McLaughlin G.M."/>
            <person name="Permina E."/>
            <person name="Stockwell P."/>
            <person name="Gilligan J."/>
            <person name="Le Lec M.F."/>
            <person name="Gruber M.A.M."/>
            <person name="Quinn O."/>
            <person name="Lovegrove M."/>
            <person name="Duncan E.J."/>
            <person name="Remnant E.J."/>
            <person name="Van Eeckhoven J."/>
            <person name="Graham B."/>
            <person name="Knapp R.A."/>
            <person name="Langford K.W."/>
            <person name="Kronenberg Z."/>
            <person name="Press M.O."/>
            <person name="Eacker S.M."/>
            <person name="Wilson-Rankin E.E."/>
            <person name="Purcell J."/>
            <person name="Lester P.J."/>
            <person name="Dearden P.K."/>
        </authorList>
    </citation>
    <scope>NUCLEOTIDE SEQUENCE</scope>
    <source>
        <strain evidence="2">Marl-1</strain>
    </source>
</reference>
<name>A0A834JSG6_VESVU</name>
<dbReference type="EMBL" id="JACSEA010000010">
    <property type="protein sequence ID" value="KAF7390721.1"/>
    <property type="molecule type" value="Genomic_DNA"/>
</dbReference>
<protein>
    <submittedName>
        <fullName evidence="2">Uncharacterized protein</fullName>
    </submittedName>
</protein>
<feature type="compositionally biased region" description="Acidic residues" evidence="1">
    <location>
        <begin position="72"/>
        <end position="81"/>
    </location>
</feature>
<comment type="caution">
    <text evidence="2">The sequence shown here is derived from an EMBL/GenBank/DDBJ whole genome shotgun (WGS) entry which is preliminary data.</text>
</comment>
<sequence>MALSHGYVTIYRTPRPPHCPADAENISDDVETFPLQEEVKRFGEKKRSFLGILISQKFAFRSIGGVRKKNVEDEEEDDDQLGSESPSDPEMAMLHDYISVFAETPWHVND</sequence>
<proteinExistence type="predicted"/>
<organism evidence="2 3">
    <name type="scientific">Vespula vulgaris</name>
    <name type="common">Yellow jacket</name>
    <name type="synonym">Wasp</name>
    <dbReference type="NCBI Taxonomy" id="7454"/>
    <lineage>
        <taxon>Eukaryota</taxon>
        <taxon>Metazoa</taxon>
        <taxon>Ecdysozoa</taxon>
        <taxon>Arthropoda</taxon>
        <taxon>Hexapoda</taxon>
        <taxon>Insecta</taxon>
        <taxon>Pterygota</taxon>
        <taxon>Neoptera</taxon>
        <taxon>Endopterygota</taxon>
        <taxon>Hymenoptera</taxon>
        <taxon>Apocrita</taxon>
        <taxon>Aculeata</taxon>
        <taxon>Vespoidea</taxon>
        <taxon>Vespidae</taxon>
        <taxon>Vespinae</taxon>
        <taxon>Vespula</taxon>
    </lineage>
</organism>
<keyword evidence="3" id="KW-1185">Reference proteome</keyword>
<dbReference type="AlphaFoldDB" id="A0A834JSG6"/>
<evidence type="ECO:0000313" key="3">
    <source>
        <dbReference type="Proteomes" id="UP000614350"/>
    </source>
</evidence>
<accession>A0A834JSG6</accession>
<feature type="region of interest" description="Disordered" evidence="1">
    <location>
        <begin position="68"/>
        <end position="90"/>
    </location>
</feature>
<evidence type="ECO:0000256" key="1">
    <source>
        <dbReference type="SAM" id="MobiDB-lite"/>
    </source>
</evidence>